<protein>
    <submittedName>
        <fullName evidence="1">Uncharacterized protein</fullName>
    </submittedName>
</protein>
<gene>
    <name evidence="1" type="ORF">GA0061070_102564</name>
</gene>
<keyword evidence="2" id="KW-1185">Reference proteome</keyword>
<sequence length="48" mass="5349">MASLPFNLIIPDNVIGESGVNFAINEKYHSCTLCNDTYYGFSYPALMN</sequence>
<evidence type="ECO:0000313" key="2">
    <source>
        <dbReference type="Proteomes" id="UP000198515"/>
    </source>
</evidence>
<accession>A0A1C4EPW5</accession>
<proteinExistence type="predicted"/>
<name>A0A1C4EPW5_9ENTR</name>
<organism evidence="1 2">
    <name type="scientific">Kosakonia oryziphila</name>
    <dbReference type="NCBI Taxonomy" id="1005667"/>
    <lineage>
        <taxon>Bacteria</taxon>
        <taxon>Pseudomonadati</taxon>
        <taxon>Pseudomonadota</taxon>
        <taxon>Gammaproteobacteria</taxon>
        <taxon>Enterobacterales</taxon>
        <taxon>Enterobacteriaceae</taxon>
        <taxon>Kosakonia</taxon>
    </lineage>
</organism>
<reference evidence="2" key="1">
    <citation type="submission" date="2016-08" db="EMBL/GenBank/DDBJ databases">
        <authorList>
            <person name="Varghese N."/>
            <person name="Submissions Spin"/>
        </authorList>
    </citation>
    <scope>NUCLEOTIDE SEQUENCE [LARGE SCALE GENOMIC DNA]</scope>
    <source>
        <strain evidence="2">REICA_142</strain>
    </source>
</reference>
<dbReference type="AlphaFoldDB" id="A0A1C4EPW5"/>
<evidence type="ECO:0000313" key="1">
    <source>
        <dbReference type="EMBL" id="SCC45621.1"/>
    </source>
</evidence>
<dbReference type="Proteomes" id="UP000198515">
    <property type="component" value="Unassembled WGS sequence"/>
</dbReference>
<dbReference type="EMBL" id="FMBC01000025">
    <property type="protein sequence ID" value="SCC45621.1"/>
    <property type="molecule type" value="Genomic_DNA"/>
</dbReference>